<evidence type="ECO:0000259" key="1">
    <source>
        <dbReference type="Pfam" id="PF22548"/>
    </source>
</evidence>
<evidence type="ECO:0000313" key="2">
    <source>
        <dbReference type="EMBL" id="MFC5630774.1"/>
    </source>
</evidence>
<accession>A0ABW0UEN1</accession>
<proteinExistence type="predicted"/>
<dbReference type="Pfam" id="PF22548">
    <property type="entry name" value="AEP-TOTE"/>
    <property type="match status" value="1"/>
</dbReference>
<evidence type="ECO:0000313" key="3">
    <source>
        <dbReference type="Proteomes" id="UP001596110"/>
    </source>
</evidence>
<reference evidence="3" key="1">
    <citation type="journal article" date="2019" name="Int. J. Syst. Evol. Microbiol.">
        <title>The Global Catalogue of Microorganisms (GCM) 10K type strain sequencing project: providing services to taxonomists for standard genome sequencing and annotation.</title>
        <authorList>
            <consortium name="The Broad Institute Genomics Platform"/>
            <consortium name="The Broad Institute Genome Sequencing Center for Infectious Disease"/>
            <person name="Wu L."/>
            <person name="Ma J."/>
        </authorList>
    </citation>
    <scope>NUCLEOTIDE SEQUENCE [LARGE SCALE GENOMIC DNA]</scope>
    <source>
        <strain evidence="3">DT43</strain>
    </source>
</reference>
<organism evidence="2 3">
    <name type="scientific">Streptococcus caledonicus</name>
    <dbReference type="NCBI Taxonomy" id="2614158"/>
    <lineage>
        <taxon>Bacteria</taxon>
        <taxon>Bacillati</taxon>
        <taxon>Bacillota</taxon>
        <taxon>Bacilli</taxon>
        <taxon>Lactobacillales</taxon>
        <taxon>Streptococcaceae</taxon>
        <taxon>Streptococcus</taxon>
    </lineage>
</organism>
<feature type="domain" description="TOTE conflict system primase" evidence="1">
    <location>
        <begin position="12"/>
        <end position="196"/>
    </location>
</feature>
<protein>
    <recommendedName>
        <fullName evidence="1">TOTE conflict system primase domain-containing protein</fullName>
    </recommendedName>
</protein>
<gene>
    <name evidence="2" type="ORF">ACFPQ3_04040</name>
</gene>
<name>A0ABW0UEN1_9STRE</name>
<dbReference type="Proteomes" id="UP001596110">
    <property type="component" value="Unassembled WGS sequence"/>
</dbReference>
<dbReference type="RefSeq" id="WP_232323210.1">
    <property type="nucleotide sequence ID" value="NZ_JBHSOJ010000015.1"/>
</dbReference>
<dbReference type="InterPro" id="IPR054347">
    <property type="entry name" value="TOTE_primase"/>
</dbReference>
<sequence>MSRRSQLTTAGKLSIYRSLFKGRDDVHAKSYQNELGRLQYYPSYQYGWKQLPVDKRLCEPLTYEVLKAHFRGETSIGLFPILKDDTCSLLAIDFDKGDWRETIRVLRKIAGAYGIDLHVEISRSGNGTHAWFFFETLISCREERLFGKKLLALAMQESPKVSFDSFDRMFPNQDRLPKGGFGNLIALLLQGNLFKKVSAYLLMRVLFFMQTSGFIFKN</sequence>
<comment type="caution">
    <text evidence="2">The sequence shown here is derived from an EMBL/GenBank/DDBJ whole genome shotgun (WGS) entry which is preliminary data.</text>
</comment>
<dbReference type="EMBL" id="JBHSOJ010000015">
    <property type="protein sequence ID" value="MFC5630774.1"/>
    <property type="molecule type" value="Genomic_DNA"/>
</dbReference>
<keyword evidence="3" id="KW-1185">Reference proteome</keyword>